<accession>A0ACC1AEM2</accession>
<comment type="caution">
    <text evidence="1">The sequence shown here is derived from an EMBL/GenBank/DDBJ whole genome shotgun (WGS) entry which is preliminary data.</text>
</comment>
<name>A0ACC1AEM2_9ROSI</name>
<keyword evidence="2" id="KW-1185">Reference proteome</keyword>
<gene>
    <name evidence="1" type="ORF">Patl1_07872</name>
</gene>
<evidence type="ECO:0000313" key="2">
    <source>
        <dbReference type="Proteomes" id="UP001164250"/>
    </source>
</evidence>
<sequence>MWSLKNSVKLLRLIYLLNKWLRFLKTNDQDSSAQIPGNKWILNMLSGKCLEEGRSKIIILKRGRQKLHQFKLTQKKVSAASSGSASEAEAFE</sequence>
<protein>
    <submittedName>
        <fullName evidence="1">Uncharacterized protein</fullName>
    </submittedName>
</protein>
<proteinExistence type="predicted"/>
<evidence type="ECO:0000313" key="1">
    <source>
        <dbReference type="EMBL" id="KAJ0086000.1"/>
    </source>
</evidence>
<dbReference type="EMBL" id="CM047906">
    <property type="protein sequence ID" value="KAJ0086000.1"/>
    <property type="molecule type" value="Genomic_DNA"/>
</dbReference>
<organism evidence="1 2">
    <name type="scientific">Pistacia atlantica</name>
    <dbReference type="NCBI Taxonomy" id="434234"/>
    <lineage>
        <taxon>Eukaryota</taxon>
        <taxon>Viridiplantae</taxon>
        <taxon>Streptophyta</taxon>
        <taxon>Embryophyta</taxon>
        <taxon>Tracheophyta</taxon>
        <taxon>Spermatophyta</taxon>
        <taxon>Magnoliopsida</taxon>
        <taxon>eudicotyledons</taxon>
        <taxon>Gunneridae</taxon>
        <taxon>Pentapetalae</taxon>
        <taxon>rosids</taxon>
        <taxon>malvids</taxon>
        <taxon>Sapindales</taxon>
        <taxon>Anacardiaceae</taxon>
        <taxon>Pistacia</taxon>
    </lineage>
</organism>
<dbReference type="Proteomes" id="UP001164250">
    <property type="component" value="Chromosome 10"/>
</dbReference>
<reference evidence="2" key="1">
    <citation type="journal article" date="2023" name="G3 (Bethesda)">
        <title>Genome assembly and association tests identify interacting loci associated with vigor, precocity, and sex in interspecific pistachio rootstocks.</title>
        <authorList>
            <person name="Palmer W."/>
            <person name="Jacygrad E."/>
            <person name="Sagayaradj S."/>
            <person name="Cavanaugh K."/>
            <person name="Han R."/>
            <person name="Bertier L."/>
            <person name="Beede B."/>
            <person name="Kafkas S."/>
            <person name="Golino D."/>
            <person name="Preece J."/>
            <person name="Michelmore R."/>
        </authorList>
    </citation>
    <scope>NUCLEOTIDE SEQUENCE [LARGE SCALE GENOMIC DNA]</scope>
</reference>